<dbReference type="GO" id="GO:0008270">
    <property type="term" value="F:zinc ion binding"/>
    <property type="evidence" value="ECO:0007669"/>
    <property type="project" value="UniProtKB-KW"/>
</dbReference>
<keyword evidence="1" id="KW-0479">Metal-binding</keyword>
<evidence type="ECO:0000313" key="9">
    <source>
        <dbReference type="Proteomes" id="UP000887013"/>
    </source>
</evidence>
<feature type="domain" description="C2H2-type" evidence="7">
    <location>
        <begin position="522"/>
        <end position="545"/>
    </location>
</feature>
<evidence type="ECO:0000259" key="7">
    <source>
        <dbReference type="PROSITE" id="PS50157"/>
    </source>
</evidence>
<feature type="region of interest" description="Disordered" evidence="6">
    <location>
        <begin position="908"/>
        <end position="927"/>
    </location>
</feature>
<evidence type="ECO:0000256" key="6">
    <source>
        <dbReference type="SAM" id="MobiDB-lite"/>
    </source>
</evidence>
<feature type="region of interest" description="Disordered" evidence="6">
    <location>
        <begin position="336"/>
        <end position="359"/>
    </location>
</feature>
<feature type="region of interest" description="Disordered" evidence="6">
    <location>
        <begin position="464"/>
        <end position="484"/>
    </location>
</feature>
<dbReference type="PROSITE" id="PS50157">
    <property type="entry name" value="ZINC_FINGER_C2H2_2"/>
    <property type="match status" value="1"/>
</dbReference>
<gene>
    <name evidence="8" type="primary">pol_2507</name>
    <name evidence="8" type="ORF">NPIL_563691</name>
</gene>
<feature type="compositionally biased region" description="Polar residues" evidence="6">
    <location>
        <begin position="252"/>
        <end position="261"/>
    </location>
</feature>
<dbReference type="AlphaFoldDB" id="A0A8X6QD06"/>
<dbReference type="EMBL" id="BMAW01127142">
    <property type="protein sequence ID" value="GFU19953.1"/>
    <property type="molecule type" value="Genomic_DNA"/>
</dbReference>
<evidence type="ECO:0000256" key="3">
    <source>
        <dbReference type="ARBA" id="ARBA00022771"/>
    </source>
</evidence>
<keyword evidence="9" id="KW-1185">Reference proteome</keyword>
<evidence type="ECO:0000313" key="8">
    <source>
        <dbReference type="EMBL" id="GFU19953.1"/>
    </source>
</evidence>
<comment type="caution">
    <text evidence="8">The sequence shown here is derived from an EMBL/GenBank/DDBJ whole genome shotgun (WGS) entry which is preliminary data.</text>
</comment>
<dbReference type="PANTHER" id="PTHR24403">
    <property type="entry name" value="ZINC FINGER PROTEIN"/>
    <property type="match status" value="1"/>
</dbReference>
<protein>
    <submittedName>
        <fullName evidence="8">Retrovirus-related Pol polyprotein from type-2 retrotransposable element R2DM</fullName>
    </submittedName>
</protein>
<feature type="compositionally biased region" description="Basic and acidic residues" evidence="6">
    <location>
        <begin position="464"/>
        <end position="473"/>
    </location>
</feature>
<keyword evidence="2" id="KW-0677">Repeat</keyword>
<proteinExistence type="predicted"/>
<dbReference type="Proteomes" id="UP000887013">
    <property type="component" value="Unassembled WGS sequence"/>
</dbReference>
<dbReference type="InterPro" id="IPR050688">
    <property type="entry name" value="Zinc_finger/UBP_domain"/>
</dbReference>
<accession>A0A8X6QD06</accession>
<feature type="compositionally biased region" description="Low complexity" evidence="6">
    <location>
        <begin position="231"/>
        <end position="247"/>
    </location>
</feature>
<feature type="region of interest" description="Disordered" evidence="6">
    <location>
        <begin position="1"/>
        <end position="23"/>
    </location>
</feature>
<evidence type="ECO:0000256" key="1">
    <source>
        <dbReference type="ARBA" id="ARBA00022723"/>
    </source>
</evidence>
<dbReference type="CDD" id="cd00065">
    <property type="entry name" value="FYVE_like_SF"/>
    <property type="match status" value="1"/>
</dbReference>
<evidence type="ECO:0000256" key="2">
    <source>
        <dbReference type="ARBA" id="ARBA00022737"/>
    </source>
</evidence>
<feature type="compositionally biased region" description="Polar residues" evidence="6">
    <location>
        <begin position="193"/>
        <end position="217"/>
    </location>
</feature>
<reference evidence="8" key="1">
    <citation type="submission" date="2020-08" db="EMBL/GenBank/DDBJ databases">
        <title>Multicomponent nature underlies the extraordinary mechanical properties of spider dragline silk.</title>
        <authorList>
            <person name="Kono N."/>
            <person name="Nakamura H."/>
            <person name="Mori M."/>
            <person name="Yoshida Y."/>
            <person name="Ohtoshi R."/>
            <person name="Malay A.D."/>
            <person name="Moran D.A.P."/>
            <person name="Tomita M."/>
            <person name="Numata K."/>
            <person name="Arakawa K."/>
        </authorList>
    </citation>
    <scope>NUCLEOTIDE SEQUENCE</scope>
</reference>
<keyword evidence="3 5" id="KW-0863">Zinc-finger</keyword>
<dbReference type="SMART" id="SM00355">
    <property type="entry name" value="ZnF_C2H2"/>
    <property type="match status" value="6"/>
</dbReference>
<dbReference type="OrthoDB" id="6515899at2759"/>
<feature type="region of interest" description="Disordered" evidence="6">
    <location>
        <begin position="932"/>
        <end position="961"/>
    </location>
</feature>
<keyword evidence="4" id="KW-0862">Zinc</keyword>
<feature type="region of interest" description="Disordered" evidence="6">
    <location>
        <begin position="193"/>
        <end position="287"/>
    </location>
</feature>
<dbReference type="PANTHER" id="PTHR24403:SF67">
    <property type="entry name" value="FI01116P-RELATED"/>
    <property type="match status" value="1"/>
</dbReference>
<evidence type="ECO:0000256" key="5">
    <source>
        <dbReference type="PROSITE-ProRule" id="PRU00042"/>
    </source>
</evidence>
<name>A0A8X6QD06_NEPPI</name>
<dbReference type="GO" id="GO:0005634">
    <property type="term" value="C:nucleus"/>
    <property type="evidence" value="ECO:0007669"/>
    <property type="project" value="TreeGrafter"/>
</dbReference>
<dbReference type="InterPro" id="IPR013087">
    <property type="entry name" value="Znf_C2H2_type"/>
</dbReference>
<dbReference type="PROSITE" id="PS00028">
    <property type="entry name" value="ZINC_FINGER_C2H2_1"/>
    <property type="match status" value="3"/>
</dbReference>
<dbReference type="GO" id="GO:0010468">
    <property type="term" value="P:regulation of gene expression"/>
    <property type="evidence" value="ECO:0007669"/>
    <property type="project" value="TreeGrafter"/>
</dbReference>
<sequence>MSDSSSSDSPPLKGTDSFNKLNKSVTPVALRTRQFSSQVSFRRAAELGQCKICPARFDSPLRLRKHVINHKSNAKRRKALEAIDSLYQSTPKPSVSPPTQPRTLFEKFKSSFPELFTQEMIRNPDPNTIFDSEASSSQFVSISDPIVPPIVSPPIQFDSQPSSSPLQDEIILTLNQLINSVTNILDRPSFTNSELSTRSLHPSVCNSTETSSTFNSQDALLPPPVDDVTDHVVSTPASSVALPPAASELQDPVSSSGSPAENSGMLFFNPKPQRGARDESSNSSASSELDHILNSTLHDSALSPEIALLRECVTAFPAARVSPDILELLLTPTQDSDVLLSPGPTASPPSTIVKSPPSDPAPIEISTPPAFSKKSYAQALKKVLAKCPFCEQKFYSQRTCDSHILSIHNPAAVAANQPLKSELPPINEKCLHAPSKNPKTKIIAPITNKSPKFITKVPSKVKTQDLPKVKAQDPPKPLLESSNRRSTIPPVTAYQRKILSLGELEKKPPTVKLFPNLPPYKFFCRHCQEYFPSDQSLADHIKSNHNLLLKFSDQTFHSKIVPIPGPDSGTNFNTSPIPTIVHPNQKVVVPQVEDHSDLVSPVKAFLENYYIPNPDNLKQKLIKKGCLLPNISKTISSSSSSNNTPPAAEINVSVEVHNKPPSQPSPPKQCNLCDFVARKKAGLRLHFYKEHRFHIIPPPAHLADKSEQIDVLPSQEDAPPAIATKKLPKKVSFKILTQPDDSTLTPEVLPPAPGFQDVDSDFQTPPPRRQIHSNQEIHVPPAKFVSFENSILKFSFPLQKKLSCPVPNCSASFGTRLWYLTNSSIKKHLNVFHKSKPSKVEYFCTICSSLIKKLPSKHHCLINNLVLPSDPVDDEVWVCDLCPDFSASTITAKRNHLAFHNRLKNSENKTPLIVPPSASKTKRNRKRRIQVLSEGIPGDTPLARPQRNSNEQPPAVEEEDLPFQEKLDLEQPSLLNSFMDPLDALFDVDEIDNILPTFETVVSDIVSVIQDHFKLSKPAASNDSKNKKSFKPFDPQDAQRVQKLYHWNRKRCVRNLQNPVSSRCSINKSELFEHFSKNWSPSSTLIDFPSVTPPDLPPVVDFLSPEMVFSCLQGCENSAPGPDLISYKHWREIDPRGIILSKIFNICLKIKKIPPSWKQSSCVLIPKKGDLSLTDNWRPISLSSTIYKLFTKCLTRTLQDWC</sequence>
<organism evidence="8 9">
    <name type="scientific">Nephila pilipes</name>
    <name type="common">Giant wood spider</name>
    <name type="synonym">Nephila maculata</name>
    <dbReference type="NCBI Taxonomy" id="299642"/>
    <lineage>
        <taxon>Eukaryota</taxon>
        <taxon>Metazoa</taxon>
        <taxon>Ecdysozoa</taxon>
        <taxon>Arthropoda</taxon>
        <taxon>Chelicerata</taxon>
        <taxon>Arachnida</taxon>
        <taxon>Araneae</taxon>
        <taxon>Araneomorphae</taxon>
        <taxon>Entelegynae</taxon>
        <taxon>Araneoidea</taxon>
        <taxon>Nephilidae</taxon>
        <taxon>Nephila</taxon>
    </lineage>
</organism>
<evidence type="ECO:0000256" key="4">
    <source>
        <dbReference type="ARBA" id="ARBA00022833"/>
    </source>
</evidence>